<dbReference type="RefSeq" id="WP_194182034.1">
    <property type="nucleotide sequence ID" value="NZ_JADGIK010000002.1"/>
</dbReference>
<dbReference type="GO" id="GO:0016020">
    <property type="term" value="C:membrane"/>
    <property type="evidence" value="ECO:0007669"/>
    <property type="project" value="TreeGrafter"/>
</dbReference>
<dbReference type="Gene3D" id="3.40.50.1820">
    <property type="entry name" value="alpha/beta hydrolase"/>
    <property type="match status" value="1"/>
</dbReference>
<gene>
    <name evidence="2" type="ORF">IM532_03330</name>
</gene>
<dbReference type="Pfam" id="PF12697">
    <property type="entry name" value="Abhydrolase_6"/>
    <property type="match status" value="1"/>
</dbReference>
<dbReference type="Proteomes" id="UP000608754">
    <property type="component" value="Unassembled WGS sequence"/>
</dbReference>
<organism evidence="2 3">
    <name type="scientific">Faecalibacter rhinopitheci</name>
    <dbReference type="NCBI Taxonomy" id="2779678"/>
    <lineage>
        <taxon>Bacteria</taxon>
        <taxon>Pseudomonadati</taxon>
        <taxon>Bacteroidota</taxon>
        <taxon>Flavobacteriia</taxon>
        <taxon>Flavobacteriales</taxon>
        <taxon>Weeksellaceae</taxon>
        <taxon>Faecalibacter</taxon>
    </lineage>
</organism>
<dbReference type="PANTHER" id="PTHR43798">
    <property type="entry name" value="MONOACYLGLYCEROL LIPASE"/>
    <property type="match status" value="1"/>
</dbReference>
<sequence>MLHSDFIEIDGLTYHIQQDIISPNRPTILFLHDSLGSVKLWRDFPLQVSKSTNCNILVYDREGHGESSPFQMTARPTNYLEIEADTLHKIITHLNLKNVILFGHSDGATISLLYAAKYAEYVLGTIVEGVHVFVENVTLDGIKNAQYQLETTNLKERVAKYHGDKTAKLFKMWIETWLNPTYKDWNIEKEIKSIQAPVLIFQGENDEFGTMEQVEKIKKNVTSKVIDFLVPECGHNPHKEKPEFIIEQVTQFISQEINYNETL</sequence>
<dbReference type="PANTHER" id="PTHR43798:SF33">
    <property type="entry name" value="HYDROLASE, PUTATIVE (AFU_ORTHOLOGUE AFUA_2G14860)-RELATED"/>
    <property type="match status" value="1"/>
</dbReference>
<dbReference type="InterPro" id="IPR000073">
    <property type="entry name" value="AB_hydrolase_1"/>
</dbReference>
<evidence type="ECO:0000313" key="3">
    <source>
        <dbReference type="Proteomes" id="UP000608754"/>
    </source>
</evidence>
<reference evidence="2" key="1">
    <citation type="submission" date="2020-10" db="EMBL/GenBank/DDBJ databases">
        <authorList>
            <person name="Lu T."/>
            <person name="Wang Q."/>
            <person name="Han X."/>
        </authorList>
    </citation>
    <scope>NUCLEOTIDE SEQUENCE</scope>
    <source>
        <strain evidence="2">WQ 117</strain>
    </source>
</reference>
<dbReference type="GO" id="GO:0016787">
    <property type="term" value="F:hydrolase activity"/>
    <property type="evidence" value="ECO:0007669"/>
    <property type="project" value="UniProtKB-KW"/>
</dbReference>
<dbReference type="SUPFAM" id="SSF53474">
    <property type="entry name" value="alpha/beta-Hydrolases"/>
    <property type="match status" value="1"/>
</dbReference>
<feature type="domain" description="AB hydrolase-1" evidence="1">
    <location>
        <begin position="28"/>
        <end position="247"/>
    </location>
</feature>
<comment type="caution">
    <text evidence="2">The sequence shown here is derived from an EMBL/GenBank/DDBJ whole genome shotgun (WGS) entry which is preliminary data.</text>
</comment>
<keyword evidence="3" id="KW-1185">Reference proteome</keyword>
<dbReference type="InterPro" id="IPR029058">
    <property type="entry name" value="AB_hydrolase_fold"/>
</dbReference>
<keyword evidence="2" id="KW-0378">Hydrolase</keyword>
<proteinExistence type="predicted"/>
<accession>A0A8J7K9Q6</accession>
<evidence type="ECO:0000259" key="1">
    <source>
        <dbReference type="Pfam" id="PF12697"/>
    </source>
</evidence>
<dbReference type="InterPro" id="IPR050266">
    <property type="entry name" value="AB_hydrolase_sf"/>
</dbReference>
<protein>
    <submittedName>
        <fullName evidence="2">Alpha/beta hydrolase</fullName>
    </submittedName>
</protein>
<name>A0A8J7K9Q6_9FLAO</name>
<dbReference type="AlphaFoldDB" id="A0A8J7K9Q6"/>
<dbReference type="EMBL" id="JADGIK010000002">
    <property type="protein sequence ID" value="MBF0596500.1"/>
    <property type="molecule type" value="Genomic_DNA"/>
</dbReference>
<evidence type="ECO:0000313" key="2">
    <source>
        <dbReference type="EMBL" id="MBF0596500.1"/>
    </source>
</evidence>